<feature type="compositionally biased region" description="Polar residues" evidence="2">
    <location>
        <begin position="237"/>
        <end position="253"/>
    </location>
</feature>
<comment type="caution">
    <text evidence="4">The sequence shown here is derived from an EMBL/GenBank/DDBJ whole genome shotgun (WGS) entry which is preliminary data.</text>
</comment>
<dbReference type="Gene3D" id="3.40.50.850">
    <property type="entry name" value="Isochorismatase-like"/>
    <property type="match status" value="1"/>
</dbReference>
<feature type="region of interest" description="Disordered" evidence="2">
    <location>
        <begin position="232"/>
        <end position="253"/>
    </location>
</feature>
<dbReference type="InterPro" id="IPR000868">
    <property type="entry name" value="Isochorismatase-like_dom"/>
</dbReference>
<dbReference type="Proteomes" id="UP001365542">
    <property type="component" value="Unassembled WGS sequence"/>
</dbReference>
<feature type="domain" description="Isochorismatase-like" evidence="3">
    <location>
        <begin position="49"/>
        <end position="197"/>
    </location>
</feature>
<reference evidence="4 5" key="1">
    <citation type="submission" date="2019-10" db="EMBL/GenBank/DDBJ databases">
        <authorList>
            <person name="Palmer J.M."/>
        </authorList>
    </citation>
    <scope>NUCLEOTIDE SEQUENCE [LARGE SCALE GENOMIC DNA]</scope>
    <source>
        <strain evidence="4 5">TWF694</strain>
    </source>
</reference>
<name>A0AAV9XQE5_9PEZI</name>
<dbReference type="PANTHER" id="PTHR14119:SF3">
    <property type="entry name" value="ISOCHORISMATASE DOMAIN-CONTAINING PROTEIN 2"/>
    <property type="match status" value="1"/>
</dbReference>
<proteinExistence type="inferred from homology"/>
<dbReference type="Pfam" id="PF00857">
    <property type="entry name" value="Isochorismatase"/>
    <property type="match status" value="1"/>
</dbReference>
<evidence type="ECO:0000256" key="2">
    <source>
        <dbReference type="SAM" id="MobiDB-lite"/>
    </source>
</evidence>
<dbReference type="PANTHER" id="PTHR14119">
    <property type="entry name" value="HYDROLASE"/>
    <property type="match status" value="1"/>
</dbReference>
<evidence type="ECO:0000313" key="5">
    <source>
        <dbReference type="Proteomes" id="UP001365542"/>
    </source>
</evidence>
<evidence type="ECO:0000313" key="4">
    <source>
        <dbReference type="EMBL" id="KAK6543807.1"/>
    </source>
</evidence>
<organism evidence="4 5">
    <name type="scientific">Orbilia ellipsospora</name>
    <dbReference type="NCBI Taxonomy" id="2528407"/>
    <lineage>
        <taxon>Eukaryota</taxon>
        <taxon>Fungi</taxon>
        <taxon>Dikarya</taxon>
        <taxon>Ascomycota</taxon>
        <taxon>Pezizomycotina</taxon>
        <taxon>Orbiliomycetes</taxon>
        <taxon>Orbiliales</taxon>
        <taxon>Orbiliaceae</taxon>
        <taxon>Orbilia</taxon>
    </lineage>
</organism>
<dbReference type="AlphaFoldDB" id="A0AAV9XQE5"/>
<sequence>MRYQLSLCRTLLRHQRPLALRPQQQLLLKIQHHQRDMSTESKPRIARPALFICDLQERFQKAIYNFPAVVSTTTKLLTFSSLLSIPVLATTQNKRALGDTIPSLLALFPESALQVDKTLFSMCVPEILAKLKEDEIQSVTIVGIESHICVLQTTLDLLDRGYKVFVIRDGVSSCNPQEIPTALARMQQAGAVVTTSESWLFEVMRDSARPEFKAVAGLVKETKQATKENLEALIGPSPNQESGGMSSDCSKLF</sequence>
<evidence type="ECO:0000259" key="3">
    <source>
        <dbReference type="Pfam" id="PF00857"/>
    </source>
</evidence>
<accession>A0AAV9XQE5</accession>
<dbReference type="InterPro" id="IPR036380">
    <property type="entry name" value="Isochorismatase-like_sf"/>
</dbReference>
<dbReference type="SUPFAM" id="SSF52499">
    <property type="entry name" value="Isochorismatase-like hydrolases"/>
    <property type="match status" value="1"/>
</dbReference>
<comment type="similarity">
    <text evidence="1">Belongs to the isochorismatase family.</text>
</comment>
<keyword evidence="5" id="KW-1185">Reference proteome</keyword>
<dbReference type="EMBL" id="JAVHJO010000001">
    <property type="protein sequence ID" value="KAK6543807.1"/>
    <property type="molecule type" value="Genomic_DNA"/>
</dbReference>
<gene>
    <name evidence="4" type="ORF">TWF694_000537</name>
</gene>
<dbReference type="InterPro" id="IPR050993">
    <property type="entry name" value="Isochorismatase_domain"/>
</dbReference>
<protein>
    <recommendedName>
        <fullName evidence="3">Isochorismatase-like domain-containing protein</fullName>
    </recommendedName>
</protein>
<evidence type="ECO:0000256" key="1">
    <source>
        <dbReference type="ARBA" id="ARBA00006336"/>
    </source>
</evidence>